<keyword evidence="4" id="KW-1185">Reference proteome</keyword>
<feature type="transmembrane region" description="Helical" evidence="2">
    <location>
        <begin position="418"/>
        <end position="438"/>
    </location>
</feature>
<dbReference type="InterPro" id="IPR013783">
    <property type="entry name" value="Ig-like_fold"/>
</dbReference>
<dbReference type="Proteomes" id="UP000198891">
    <property type="component" value="Unassembled WGS sequence"/>
</dbReference>
<reference evidence="3 4" key="1">
    <citation type="submission" date="2016-10" db="EMBL/GenBank/DDBJ databases">
        <authorList>
            <person name="de Groot N.N."/>
        </authorList>
    </citation>
    <scope>NUCLEOTIDE SEQUENCE [LARGE SCALE GENOMIC DNA]</scope>
    <source>
        <strain evidence="3 4">CGMCC 4.3491</strain>
    </source>
</reference>
<dbReference type="GO" id="GO:0005509">
    <property type="term" value="F:calcium ion binding"/>
    <property type="evidence" value="ECO:0007669"/>
    <property type="project" value="InterPro"/>
</dbReference>
<feature type="compositionally biased region" description="Gly residues" evidence="1">
    <location>
        <begin position="394"/>
        <end position="407"/>
    </location>
</feature>
<organism evidence="3 4">
    <name type="scientific">Herbiconiux ginsengi</name>
    <dbReference type="NCBI Taxonomy" id="381665"/>
    <lineage>
        <taxon>Bacteria</taxon>
        <taxon>Bacillati</taxon>
        <taxon>Actinomycetota</taxon>
        <taxon>Actinomycetes</taxon>
        <taxon>Micrococcales</taxon>
        <taxon>Microbacteriaceae</taxon>
        <taxon>Herbiconiux</taxon>
    </lineage>
</organism>
<dbReference type="SUPFAM" id="SSF63829">
    <property type="entry name" value="Calcium-dependent phosphotriesterase"/>
    <property type="match status" value="1"/>
</dbReference>
<dbReference type="Gene3D" id="2.130.10.10">
    <property type="entry name" value="YVTN repeat-like/Quinoprotein amine dehydrogenase"/>
    <property type="match status" value="1"/>
</dbReference>
<evidence type="ECO:0000256" key="1">
    <source>
        <dbReference type="SAM" id="MobiDB-lite"/>
    </source>
</evidence>
<keyword evidence="2" id="KW-0812">Transmembrane</keyword>
<dbReference type="SUPFAM" id="SSF49313">
    <property type="entry name" value="Cadherin-like"/>
    <property type="match status" value="1"/>
</dbReference>
<dbReference type="Gene3D" id="2.60.40.10">
    <property type="entry name" value="Immunoglobulins"/>
    <property type="match status" value="1"/>
</dbReference>
<keyword evidence="2" id="KW-1133">Transmembrane helix</keyword>
<dbReference type="Pfam" id="PF24684">
    <property type="entry name" value="Vgb_lyase"/>
    <property type="match status" value="1"/>
</dbReference>
<dbReference type="InterPro" id="IPR015943">
    <property type="entry name" value="WD40/YVTN_repeat-like_dom_sf"/>
</dbReference>
<gene>
    <name evidence="3" type="ORF">SAMN05216554_2984</name>
</gene>
<sequence>MVTNVLATLPTGSLTTTLVVDGAANVYTLNATTRTISKVGSDGTLTAAWATLPLPLATSKIVSTTDGTLYTANAGNSTISRVMPDGTVNLTYASLPGLSSPFGLVMADNGTLYTANAGTSSISAIDSSGAVTPFATLASGSKPFDVVVSKAGDLYTLNQNGTVSKVTASGTVTAVFATLAPAVTPVNVMVSSTGHVFALESGINQIEEFDATGTLVRAIALPGLAGRIAIDGHDNLFVTLRPTKSIGLVPPGGALVPSIATLTPGADYGPLAVTSTDTVYAVGLSNPIVSKISLAASITSAPVNGNAAAGGAFSATVKATGYEPLTFSLTGAVPPGVSIDRATGVISGPANTAGTYRFGVVATNMFGSSSAQEATLTVTAVTTPTPTAIPTPGSGSGSAAGGRGGSASGSLASTGAEVMLPGALALVLTAAGVAGLVTERRRRA</sequence>
<keyword evidence="2" id="KW-0472">Membrane</keyword>
<dbReference type="AlphaFoldDB" id="A0A1H3RR16"/>
<dbReference type="EMBL" id="FNPZ01000003">
    <property type="protein sequence ID" value="SDZ27698.1"/>
    <property type="molecule type" value="Genomic_DNA"/>
</dbReference>
<dbReference type="OrthoDB" id="904022at2"/>
<name>A0A1H3RR16_9MICO</name>
<proteinExistence type="predicted"/>
<evidence type="ECO:0000313" key="4">
    <source>
        <dbReference type="Proteomes" id="UP000198891"/>
    </source>
</evidence>
<accession>A0A1H3RR16</accession>
<dbReference type="Pfam" id="PF05345">
    <property type="entry name" value="He_PIG"/>
    <property type="match status" value="1"/>
</dbReference>
<dbReference type="GO" id="GO:0016020">
    <property type="term" value="C:membrane"/>
    <property type="evidence" value="ECO:0007669"/>
    <property type="project" value="InterPro"/>
</dbReference>
<protein>
    <submittedName>
        <fullName evidence="3">Uncharacterized protein</fullName>
    </submittedName>
</protein>
<evidence type="ECO:0000313" key="3">
    <source>
        <dbReference type="EMBL" id="SDZ27698.1"/>
    </source>
</evidence>
<dbReference type="InterPro" id="IPR015919">
    <property type="entry name" value="Cadherin-like_sf"/>
</dbReference>
<feature type="region of interest" description="Disordered" evidence="1">
    <location>
        <begin position="383"/>
        <end position="410"/>
    </location>
</feature>
<dbReference type="STRING" id="381665.SAMN05216554_2984"/>
<dbReference type="GO" id="GO:0005975">
    <property type="term" value="P:carbohydrate metabolic process"/>
    <property type="evidence" value="ECO:0007669"/>
    <property type="project" value="UniProtKB-ARBA"/>
</dbReference>
<dbReference type="RefSeq" id="WP_092555164.1">
    <property type="nucleotide sequence ID" value="NZ_FNPZ01000003.1"/>
</dbReference>
<evidence type="ECO:0000256" key="2">
    <source>
        <dbReference type="SAM" id="Phobius"/>
    </source>
</evidence>
<feature type="compositionally biased region" description="Low complexity" evidence="1">
    <location>
        <begin position="383"/>
        <end position="393"/>
    </location>
</feature>